<protein>
    <recommendedName>
        <fullName evidence="8">DoxX family protein</fullName>
    </recommendedName>
</protein>
<dbReference type="InterPro" id="IPR032808">
    <property type="entry name" value="DoxX"/>
</dbReference>
<keyword evidence="3 5" id="KW-1133">Transmembrane helix</keyword>
<evidence type="ECO:0000313" key="7">
    <source>
        <dbReference type="Proteomes" id="UP000620262"/>
    </source>
</evidence>
<dbReference type="Proteomes" id="UP000620262">
    <property type="component" value="Unassembled WGS sequence"/>
</dbReference>
<organism evidence="6 7">
    <name type="scientific">Rhizobium viscosum</name>
    <name type="common">Arthrobacter viscosus</name>
    <dbReference type="NCBI Taxonomy" id="1673"/>
    <lineage>
        <taxon>Bacteria</taxon>
        <taxon>Pseudomonadati</taxon>
        <taxon>Pseudomonadota</taxon>
        <taxon>Alphaproteobacteria</taxon>
        <taxon>Hyphomicrobiales</taxon>
        <taxon>Rhizobiaceae</taxon>
        <taxon>Rhizobium/Agrobacterium group</taxon>
        <taxon>Rhizobium</taxon>
    </lineage>
</organism>
<keyword evidence="2 5" id="KW-0812">Transmembrane</keyword>
<feature type="transmembrane region" description="Helical" evidence="5">
    <location>
        <begin position="37"/>
        <end position="59"/>
    </location>
</feature>
<evidence type="ECO:0000256" key="4">
    <source>
        <dbReference type="ARBA" id="ARBA00023136"/>
    </source>
</evidence>
<dbReference type="RefSeq" id="WP_192731178.1">
    <property type="nucleotide sequence ID" value="NZ_BAAAVL010000002.1"/>
</dbReference>
<sequence>MSIWIGRILSALVVVLLLADAATNLFAPDFLRGEMEATGFPVNLAPALGIIIAICAILYAVPKTAFLGAILVTGFLGGAICTHFRLGEFFTPPQIVSLILGIAAWGGLYLRDPRLRQLVPLNMV</sequence>
<reference evidence="6 7" key="1">
    <citation type="submission" date="2020-10" db="EMBL/GenBank/DDBJ databases">
        <title>Sequencing the genomes of 1000 actinobacteria strains.</title>
        <authorList>
            <person name="Klenk H.-P."/>
        </authorList>
    </citation>
    <scope>NUCLEOTIDE SEQUENCE [LARGE SCALE GENOMIC DNA]</scope>
    <source>
        <strain evidence="6 7">DSM 7307</strain>
    </source>
</reference>
<comment type="caution">
    <text evidence="6">The sequence shown here is derived from an EMBL/GenBank/DDBJ whole genome shotgun (WGS) entry which is preliminary data.</text>
</comment>
<feature type="transmembrane region" description="Helical" evidence="5">
    <location>
        <begin position="92"/>
        <end position="110"/>
    </location>
</feature>
<keyword evidence="4 5" id="KW-0472">Membrane</keyword>
<dbReference type="EMBL" id="JADBEC010000002">
    <property type="protein sequence ID" value="MBE1507442.1"/>
    <property type="molecule type" value="Genomic_DNA"/>
</dbReference>
<evidence type="ECO:0000256" key="3">
    <source>
        <dbReference type="ARBA" id="ARBA00022989"/>
    </source>
</evidence>
<comment type="subcellular location">
    <subcellularLocation>
        <location evidence="1">Membrane</location>
        <topology evidence="1">Multi-pass membrane protein</topology>
    </subcellularLocation>
</comment>
<name>A0ABR9IXA2_RHIVS</name>
<gene>
    <name evidence="6" type="ORF">H4W29_004687</name>
</gene>
<accession>A0ABR9IXA2</accession>
<keyword evidence="7" id="KW-1185">Reference proteome</keyword>
<proteinExistence type="predicted"/>
<dbReference type="Pfam" id="PF13564">
    <property type="entry name" value="DoxX_2"/>
    <property type="match status" value="1"/>
</dbReference>
<feature type="transmembrane region" description="Helical" evidence="5">
    <location>
        <begin position="66"/>
        <end position="86"/>
    </location>
</feature>
<evidence type="ECO:0000313" key="6">
    <source>
        <dbReference type="EMBL" id="MBE1507442.1"/>
    </source>
</evidence>
<evidence type="ECO:0000256" key="1">
    <source>
        <dbReference type="ARBA" id="ARBA00004141"/>
    </source>
</evidence>
<evidence type="ECO:0008006" key="8">
    <source>
        <dbReference type="Google" id="ProtNLM"/>
    </source>
</evidence>
<evidence type="ECO:0000256" key="2">
    <source>
        <dbReference type="ARBA" id="ARBA00022692"/>
    </source>
</evidence>
<evidence type="ECO:0000256" key="5">
    <source>
        <dbReference type="SAM" id="Phobius"/>
    </source>
</evidence>